<name>A0A5N7BA54_9EURO</name>
<keyword evidence="1" id="KW-0812">Transmembrane</keyword>
<feature type="transmembrane region" description="Helical" evidence="1">
    <location>
        <begin position="7"/>
        <end position="27"/>
    </location>
</feature>
<evidence type="ECO:0000256" key="1">
    <source>
        <dbReference type="SAM" id="Phobius"/>
    </source>
</evidence>
<accession>A0A5N7BA54</accession>
<proteinExistence type="predicted"/>
<feature type="transmembrane region" description="Helical" evidence="1">
    <location>
        <begin position="33"/>
        <end position="53"/>
    </location>
</feature>
<keyword evidence="1" id="KW-1133">Transmembrane helix</keyword>
<dbReference type="AlphaFoldDB" id="A0A5N7BA54"/>
<protein>
    <submittedName>
        <fullName evidence="2">Uncharacterized protein</fullName>
    </submittedName>
</protein>
<keyword evidence="1" id="KW-0472">Membrane</keyword>
<organism evidence="2 3">
    <name type="scientific">Aspergillus bertholletiae</name>
    <dbReference type="NCBI Taxonomy" id="1226010"/>
    <lineage>
        <taxon>Eukaryota</taxon>
        <taxon>Fungi</taxon>
        <taxon>Dikarya</taxon>
        <taxon>Ascomycota</taxon>
        <taxon>Pezizomycotina</taxon>
        <taxon>Eurotiomycetes</taxon>
        <taxon>Eurotiomycetidae</taxon>
        <taxon>Eurotiales</taxon>
        <taxon>Aspergillaceae</taxon>
        <taxon>Aspergillus</taxon>
        <taxon>Aspergillus subgen. Circumdati</taxon>
    </lineage>
</organism>
<keyword evidence="3" id="KW-1185">Reference proteome</keyword>
<evidence type="ECO:0000313" key="3">
    <source>
        <dbReference type="Proteomes" id="UP000326198"/>
    </source>
</evidence>
<sequence>MMDFCNTFPGFPLFCLTVMVSFMSPLVLETLTLRLVSWSFPLLSVTFLCRIRTRSRSSVKKKKQKIPQKRRF</sequence>
<dbReference type="EMBL" id="ML736205">
    <property type="protein sequence ID" value="KAE8378627.1"/>
    <property type="molecule type" value="Genomic_DNA"/>
</dbReference>
<reference evidence="2 3" key="1">
    <citation type="submission" date="2019-04" db="EMBL/GenBank/DDBJ databases">
        <title>Friends and foes A comparative genomics studyof 23 Aspergillus species from section Flavi.</title>
        <authorList>
            <consortium name="DOE Joint Genome Institute"/>
            <person name="Kjaerbolling I."/>
            <person name="Vesth T."/>
            <person name="Frisvad J.C."/>
            <person name="Nybo J.L."/>
            <person name="Theobald S."/>
            <person name="Kildgaard S."/>
            <person name="Isbrandt T."/>
            <person name="Kuo A."/>
            <person name="Sato A."/>
            <person name="Lyhne E.K."/>
            <person name="Kogle M.E."/>
            <person name="Wiebenga A."/>
            <person name="Kun R.S."/>
            <person name="Lubbers R.J."/>
            <person name="Makela M.R."/>
            <person name="Barry K."/>
            <person name="Chovatia M."/>
            <person name="Clum A."/>
            <person name="Daum C."/>
            <person name="Haridas S."/>
            <person name="He G."/>
            <person name="LaButti K."/>
            <person name="Lipzen A."/>
            <person name="Mondo S."/>
            <person name="Riley R."/>
            <person name="Salamov A."/>
            <person name="Simmons B.A."/>
            <person name="Magnuson J.K."/>
            <person name="Henrissat B."/>
            <person name="Mortensen U.H."/>
            <person name="Larsen T.O."/>
            <person name="Devries R.P."/>
            <person name="Grigoriev I.V."/>
            <person name="Machida M."/>
            <person name="Baker S.E."/>
            <person name="Andersen M.R."/>
        </authorList>
    </citation>
    <scope>NUCLEOTIDE SEQUENCE [LARGE SCALE GENOMIC DNA]</scope>
    <source>
        <strain evidence="2 3">IBT 29228</strain>
    </source>
</reference>
<evidence type="ECO:0000313" key="2">
    <source>
        <dbReference type="EMBL" id="KAE8378627.1"/>
    </source>
</evidence>
<gene>
    <name evidence="2" type="ORF">BDV26DRAFT_261239</name>
</gene>
<dbReference type="Proteomes" id="UP000326198">
    <property type="component" value="Unassembled WGS sequence"/>
</dbReference>